<evidence type="ECO:0000313" key="3">
    <source>
        <dbReference type="Proteomes" id="UP000005809"/>
    </source>
</evidence>
<evidence type="ECO:0000259" key="1">
    <source>
        <dbReference type="Pfam" id="PF24391"/>
    </source>
</evidence>
<dbReference type="Pfam" id="PF13589">
    <property type="entry name" value="HATPase_c_3"/>
    <property type="match status" value="1"/>
</dbReference>
<gene>
    <name evidence="2" type="ORF">FPOG_01216</name>
</gene>
<dbReference type="RefSeq" id="WP_005969622.1">
    <property type="nucleotide sequence ID" value="NZ_JH815424.1"/>
</dbReference>
<dbReference type="HOGENOM" id="CLU_008483_0_0_0"/>
<comment type="caution">
    <text evidence="2">The sequence shown here is derived from an EMBL/GenBank/DDBJ whole genome shotgun (WGS) entry which is preliminary data.</text>
</comment>
<dbReference type="Proteomes" id="UP000005809">
    <property type="component" value="Unassembled WGS sequence"/>
</dbReference>
<name>K1GE62_9FUSO</name>
<evidence type="ECO:0000313" key="2">
    <source>
        <dbReference type="EMBL" id="EKA92434.1"/>
    </source>
</evidence>
<dbReference type="SUPFAM" id="SSF55874">
    <property type="entry name" value="ATPase domain of HSP90 chaperone/DNA topoisomerase II/histidine kinase"/>
    <property type="match status" value="1"/>
</dbReference>
<reference evidence="2 3" key="1">
    <citation type="submission" date="2012-05" db="EMBL/GenBank/DDBJ databases">
        <title>The Genome Sequence of Fusobacterium periodontium Oral Taxon 201 Strain D10.</title>
        <authorList>
            <consortium name="The Broad Institute Genome Sequencing Platform"/>
            <consortium name="The Broad Institute Genome Sequencing Center for Infectious Disease"/>
            <person name="Earl A."/>
            <person name="Ward D."/>
            <person name="Feldgarden M."/>
            <person name="Gevers D."/>
            <person name="Strauss J."/>
            <person name="Sibley C."/>
            <person name="White A."/>
            <person name="Ambrose C.E."/>
            <person name="Allen-Vercoe E."/>
            <person name="Walker B."/>
            <person name="Young S.K."/>
            <person name="Zeng Q."/>
            <person name="Gargeya S."/>
            <person name="Fitzgerald M."/>
            <person name="Haas B."/>
            <person name="Abouelleil A."/>
            <person name="Alvarado L."/>
            <person name="Arachchi H.M."/>
            <person name="Berlin A.M."/>
            <person name="Chapman S.B."/>
            <person name="Goldberg J."/>
            <person name="Griggs A."/>
            <person name="Gujja S."/>
            <person name="Hansen M."/>
            <person name="Howarth C."/>
            <person name="Imamovic A."/>
            <person name="Larimer J."/>
            <person name="McCowan C."/>
            <person name="Montmayeur A."/>
            <person name="Murphy C."/>
            <person name="Neiman D."/>
            <person name="Pearson M."/>
            <person name="Priest M."/>
            <person name="Roberts A."/>
            <person name="Saif S."/>
            <person name="Shea T."/>
            <person name="Sisk P."/>
            <person name="Sykes S."/>
            <person name="Wortman J."/>
            <person name="Nusbaum C."/>
            <person name="Birren B."/>
        </authorList>
    </citation>
    <scope>NUCLEOTIDE SEQUENCE [LARGE SCALE GENOMIC DNA]</scope>
    <source>
        <strain evidence="2 3">D10</strain>
    </source>
</reference>
<dbReference type="InterPro" id="IPR036890">
    <property type="entry name" value="HATPase_C_sf"/>
</dbReference>
<dbReference type="InterPro" id="IPR056471">
    <property type="entry name" value="HD-CE"/>
</dbReference>
<accession>K1GE62</accession>
<dbReference type="Pfam" id="PF24391">
    <property type="entry name" value="HD-CE"/>
    <property type="match status" value="1"/>
</dbReference>
<proteinExistence type="predicted"/>
<organism evidence="2 3">
    <name type="scientific">Fusobacterium periodonticum D10</name>
    <dbReference type="NCBI Taxonomy" id="620833"/>
    <lineage>
        <taxon>Bacteria</taxon>
        <taxon>Fusobacteriati</taxon>
        <taxon>Fusobacteriota</taxon>
        <taxon>Fusobacteriia</taxon>
        <taxon>Fusobacteriales</taxon>
        <taxon>Fusobacteriaceae</taxon>
        <taxon>Fusobacterium</taxon>
    </lineage>
</organism>
<feature type="domain" description="HD-CE" evidence="1">
    <location>
        <begin position="44"/>
        <end position="304"/>
    </location>
</feature>
<dbReference type="EMBL" id="ACIF01000359">
    <property type="protein sequence ID" value="EKA92434.1"/>
    <property type="molecule type" value="Genomic_DNA"/>
</dbReference>
<dbReference type="SUPFAM" id="SSF109604">
    <property type="entry name" value="HD-domain/PDEase-like"/>
    <property type="match status" value="1"/>
</dbReference>
<sequence>MNFFEKILEEKSKQENTIDYFTQWNYDKELYTDILLGVRDYYSNYTDHGKKHSETILTNILRILGEESIKKFSTLDLWLILEAAYLHDCGMYITREEAKKVIQDDNFKSYYSNILNNPEHPMYSYTQFFSQDKNGFSYNQIHYNVDFDYAMRFIISSYKRSSHAADFRKVIGNSKKLLHDRIYRILFSISESHGKSFEDVMKLPKKENGIGNEIGHPIFIACLLRMGDLLDIDNKRFSEKLIENIEDIIPIDSKEHLEKHKSITHFWIDQERIEITATVNSGEESYNVAEVIGKWFSYIEDEYNNQLHNWNDIIPKNIEASLPILGELKIDIKDYEYIDSKNKPKFSLDINNTLSLLMGTSIYDKKEKAIREILQNAIDTTYLRVFEENKEQLALKNEISLEEVNELFENKKIEIVINKISEDKEYNQWDIIIKDKGIGIDKEHLKYIIEAGSSYKDSKKNDLINNMPSWLKPSGNFGIGFQSIFMLTEHVNLKSKSLFSQESIDVDLIKPASKNYNAGSIYFKKTKFYYKQETGTVISFRYKTKKVSNSYTTSGEFINNYIYTFDPLIDKEFDIEIHSLLDMIREVNSYSLIDITLNKEDKNIRLNKLLNGDLKLFSKEKYQIFIDIDDEPINLNKHLFTKFFYKNQYVEKIGYLSNSFFNITINALNFKANEILELSRNRIKNSFINKEMDSILNYVFKTLYEKYNDLFDKKEKKEENKKRKISYFWLAYRNSLNLKIEDMLDFEKKLENFIYQDEIVEGISVISLEKKEKIEIEIKHQKNKDSFYKIENKEINEYFLRFLIKEISKKNYYILKGKKKNEKLYKVILRKVKDNKEEYIDIEYNIKNLIDSRNWVNPIGRFYIHSKKDNRNLKINYKKIDLKSNKKWIEIKRTSIFYNIFSNLISRNIILFPYYVKSENEVIWNEKMKEEYIEFCYKNRFLTDLSKEKIREEVEKIVKNLKKKFLDENIQILEE</sequence>
<dbReference type="Gene3D" id="3.30.565.10">
    <property type="entry name" value="Histidine kinase-like ATPase, C-terminal domain"/>
    <property type="match status" value="1"/>
</dbReference>
<dbReference type="AlphaFoldDB" id="K1GE62"/>
<protein>
    <recommendedName>
        <fullName evidence="1">HD-CE domain-containing protein</fullName>
    </recommendedName>
</protein>
<dbReference type="PATRIC" id="fig|620833.3.peg.2223"/>